<dbReference type="Proteomes" id="UP001056386">
    <property type="component" value="Chromosome 1"/>
</dbReference>
<evidence type="ECO:0000313" key="3">
    <source>
        <dbReference type="Proteomes" id="UP001056386"/>
    </source>
</evidence>
<dbReference type="EMBL" id="CP099587">
    <property type="protein sequence ID" value="USS45381.1"/>
    <property type="molecule type" value="Genomic_DNA"/>
</dbReference>
<evidence type="ECO:0008006" key="4">
    <source>
        <dbReference type="Google" id="ProtNLM"/>
    </source>
</evidence>
<reference evidence="2" key="1">
    <citation type="submission" date="2022-06" db="EMBL/GenBank/DDBJ databases">
        <title>Draft genome sequence of Burkholderia glumae strain GR20004 isolated from rice panicle showing bacterial panicle blight.</title>
        <authorList>
            <person name="Choi S.Y."/>
            <person name="Lee Y.H."/>
        </authorList>
    </citation>
    <scope>NUCLEOTIDE SEQUENCE</scope>
    <source>
        <strain evidence="2">GR20004</strain>
    </source>
</reference>
<evidence type="ECO:0000256" key="1">
    <source>
        <dbReference type="SAM" id="SignalP"/>
    </source>
</evidence>
<organism evidence="2 3">
    <name type="scientific">Burkholderia glumae</name>
    <name type="common">Pseudomonas glumae</name>
    <dbReference type="NCBI Taxonomy" id="337"/>
    <lineage>
        <taxon>Bacteria</taxon>
        <taxon>Pseudomonadati</taxon>
        <taxon>Pseudomonadota</taxon>
        <taxon>Betaproteobacteria</taxon>
        <taxon>Burkholderiales</taxon>
        <taxon>Burkholderiaceae</taxon>
        <taxon>Burkholderia</taxon>
    </lineage>
</organism>
<protein>
    <recommendedName>
        <fullName evidence="4">Lipoprotein</fullName>
    </recommendedName>
</protein>
<feature type="signal peptide" evidence="1">
    <location>
        <begin position="1"/>
        <end position="22"/>
    </location>
</feature>
<feature type="chain" id="PRO_5046840124" description="Lipoprotein" evidence="1">
    <location>
        <begin position="23"/>
        <end position="80"/>
    </location>
</feature>
<keyword evidence="3" id="KW-1185">Reference proteome</keyword>
<name>A0ABY5BIK2_BURGL</name>
<dbReference type="RefSeq" id="WP_186047715.1">
    <property type="nucleotide sequence ID" value="NZ_CP033666.1"/>
</dbReference>
<dbReference type="PROSITE" id="PS51257">
    <property type="entry name" value="PROKAR_LIPOPROTEIN"/>
    <property type="match status" value="1"/>
</dbReference>
<accession>A0ABY5BIK2</accession>
<proteinExistence type="predicted"/>
<evidence type="ECO:0000313" key="2">
    <source>
        <dbReference type="EMBL" id="USS45381.1"/>
    </source>
</evidence>
<keyword evidence="1" id="KW-0732">Signal</keyword>
<sequence>MNWRTIGLVGSLLLLAGCPAPVQQPPLVETRTKVIDTGCTWTKPIYLDKSDVLSDATARAVLAHNQAGAKECGWRPLNGK</sequence>
<gene>
    <name evidence="2" type="ORF">NFI99_27780</name>
</gene>